<protein>
    <submittedName>
        <fullName evidence="2">Uncharacterized protein</fullName>
    </submittedName>
</protein>
<accession>A0ABN0SN91</accession>
<proteinExistence type="predicted"/>
<dbReference type="Proteomes" id="UP001498238">
    <property type="component" value="Unassembled WGS sequence"/>
</dbReference>
<comment type="caution">
    <text evidence="2">The sequence shown here is derived from an EMBL/GenBank/DDBJ whole genome shotgun (WGS) entry which is preliminary data.</text>
</comment>
<sequence>MLVEPNDPVMGRILARLGAVEPLAERDGAVVRLAVDAQVWRARFSAPEAKDVAMSIAQVQQSDVRAPSRSSTPIRDRISWT</sequence>
<organism evidence="2 3">
    <name type="scientific">Brevibacterium metallidurans</name>
    <dbReference type="NCBI Taxonomy" id="1482676"/>
    <lineage>
        <taxon>Bacteria</taxon>
        <taxon>Bacillati</taxon>
        <taxon>Actinomycetota</taxon>
        <taxon>Actinomycetes</taxon>
        <taxon>Micrococcales</taxon>
        <taxon>Brevibacteriaceae</taxon>
        <taxon>Brevibacterium</taxon>
    </lineage>
</organism>
<feature type="region of interest" description="Disordered" evidence="1">
    <location>
        <begin position="60"/>
        <end position="81"/>
    </location>
</feature>
<dbReference type="EMBL" id="BAAAAF010000005">
    <property type="protein sequence ID" value="GAA0035804.1"/>
    <property type="molecule type" value="Genomic_DNA"/>
</dbReference>
<name>A0ABN0SN91_9MICO</name>
<evidence type="ECO:0000256" key="1">
    <source>
        <dbReference type="SAM" id="MobiDB-lite"/>
    </source>
</evidence>
<gene>
    <name evidence="2" type="ORF">NCCP602_17650</name>
</gene>
<evidence type="ECO:0000313" key="2">
    <source>
        <dbReference type="EMBL" id="GAA0035804.1"/>
    </source>
</evidence>
<evidence type="ECO:0000313" key="3">
    <source>
        <dbReference type="Proteomes" id="UP001498238"/>
    </source>
</evidence>
<keyword evidence="3" id="KW-1185">Reference proteome</keyword>
<reference evidence="2 3" key="1">
    <citation type="submission" date="2024-01" db="EMBL/GenBank/DDBJ databases">
        <title>Characterization of antibiotic resistant novel bacterial strains and their environmental applications.</title>
        <authorList>
            <person name="Manzoor S."/>
            <person name="Abbas S."/>
            <person name="Arshad M."/>
            <person name="Ahmed I."/>
        </authorList>
    </citation>
    <scope>NUCLEOTIDE SEQUENCE [LARGE SCALE GENOMIC DNA]</scope>
    <source>
        <strain evidence="2 3">NCCP-602</strain>
    </source>
</reference>
<feature type="compositionally biased region" description="Polar residues" evidence="1">
    <location>
        <begin position="60"/>
        <end position="73"/>
    </location>
</feature>